<evidence type="ECO:0000256" key="1">
    <source>
        <dbReference type="ARBA" id="ARBA00004123"/>
    </source>
</evidence>
<feature type="compositionally biased region" description="Acidic residues" evidence="5">
    <location>
        <begin position="227"/>
        <end position="236"/>
    </location>
</feature>
<dbReference type="PROSITE" id="PS51998">
    <property type="entry name" value="DEK_C"/>
    <property type="match status" value="1"/>
</dbReference>
<dbReference type="GO" id="GO:2000779">
    <property type="term" value="P:regulation of double-strand break repair"/>
    <property type="evidence" value="ECO:0007669"/>
    <property type="project" value="TreeGrafter"/>
</dbReference>
<dbReference type="InterPro" id="IPR014876">
    <property type="entry name" value="DEK_C"/>
</dbReference>
<evidence type="ECO:0000256" key="4">
    <source>
        <dbReference type="ARBA" id="ARBA00023242"/>
    </source>
</evidence>
<feature type="compositionally biased region" description="Low complexity" evidence="5">
    <location>
        <begin position="204"/>
        <end position="214"/>
    </location>
</feature>
<keyword evidence="3" id="KW-0238">DNA-binding</keyword>
<feature type="compositionally biased region" description="Basic residues" evidence="5">
    <location>
        <begin position="176"/>
        <end position="188"/>
    </location>
</feature>
<feature type="region of interest" description="Disordered" evidence="5">
    <location>
        <begin position="175"/>
        <end position="338"/>
    </location>
</feature>
<dbReference type="Pfam" id="PF08766">
    <property type="entry name" value="DEK_C"/>
    <property type="match status" value="1"/>
</dbReference>
<feature type="domain" description="DEK-C" evidence="7">
    <location>
        <begin position="335"/>
        <end position="391"/>
    </location>
</feature>
<evidence type="ECO:0000313" key="9">
    <source>
        <dbReference type="Proteomes" id="UP000272942"/>
    </source>
</evidence>
<protein>
    <submittedName>
        <fullName evidence="10">SAP domain-containing protein</fullName>
    </submittedName>
</protein>
<gene>
    <name evidence="8" type="ORF">ECPE_LOCUS5076</name>
</gene>
<name>A0A183ADP1_9TREM</name>
<keyword evidence="9" id="KW-1185">Reference proteome</keyword>
<dbReference type="OrthoDB" id="10035316at2759"/>
<evidence type="ECO:0000256" key="2">
    <source>
        <dbReference type="ARBA" id="ARBA00022853"/>
    </source>
</evidence>
<dbReference type="Pfam" id="PF02037">
    <property type="entry name" value="SAP"/>
    <property type="match status" value="1"/>
</dbReference>
<evidence type="ECO:0000313" key="8">
    <source>
        <dbReference type="EMBL" id="VDP74474.1"/>
    </source>
</evidence>
<comment type="subcellular location">
    <subcellularLocation>
        <location evidence="1">Nucleus</location>
    </subcellularLocation>
</comment>
<evidence type="ECO:0000259" key="7">
    <source>
        <dbReference type="PROSITE" id="PS51998"/>
    </source>
</evidence>
<feature type="domain" description="SAP" evidence="6">
    <location>
        <begin position="132"/>
        <end position="166"/>
    </location>
</feature>
<feature type="compositionally biased region" description="Acidic residues" evidence="5">
    <location>
        <begin position="1"/>
        <end position="11"/>
    </location>
</feature>
<feature type="compositionally biased region" description="Polar residues" evidence="5">
    <location>
        <begin position="326"/>
        <end position="336"/>
    </location>
</feature>
<feature type="compositionally biased region" description="Polar residues" evidence="5">
    <location>
        <begin position="215"/>
        <end position="224"/>
    </location>
</feature>
<dbReference type="PANTHER" id="PTHR13468">
    <property type="entry name" value="DEK PROTEIN"/>
    <property type="match status" value="1"/>
</dbReference>
<evidence type="ECO:0000259" key="6">
    <source>
        <dbReference type="PROSITE" id="PS50800"/>
    </source>
</evidence>
<dbReference type="PROSITE" id="PS50800">
    <property type="entry name" value="SAP"/>
    <property type="match status" value="1"/>
</dbReference>
<dbReference type="InterPro" id="IPR003034">
    <property type="entry name" value="SAP_dom"/>
</dbReference>
<dbReference type="GO" id="GO:0003677">
    <property type="term" value="F:DNA binding"/>
    <property type="evidence" value="ECO:0007669"/>
    <property type="project" value="UniProtKB-KW"/>
</dbReference>
<dbReference type="InterPro" id="IPR044198">
    <property type="entry name" value="DEK"/>
</dbReference>
<dbReference type="AlphaFoldDB" id="A0A183ADP1"/>
<evidence type="ECO:0000256" key="3">
    <source>
        <dbReference type="ARBA" id="ARBA00023125"/>
    </source>
</evidence>
<dbReference type="EMBL" id="UZAN01041927">
    <property type="protein sequence ID" value="VDP74474.1"/>
    <property type="molecule type" value="Genomic_DNA"/>
</dbReference>
<dbReference type="WBParaSite" id="ECPE_0000508801-mRNA-1">
    <property type="protein sequence ID" value="ECPE_0000508801-mRNA-1"/>
    <property type="gene ID" value="ECPE_0000508801"/>
</dbReference>
<organism evidence="10">
    <name type="scientific">Echinostoma caproni</name>
    <dbReference type="NCBI Taxonomy" id="27848"/>
    <lineage>
        <taxon>Eukaryota</taxon>
        <taxon>Metazoa</taxon>
        <taxon>Spiralia</taxon>
        <taxon>Lophotrochozoa</taxon>
        <taxon>Platyhelminthes</taxon>
        <taxon>Trematoda</taxon>
        <taxon>Digenea</taxon>
        <taxon>Plagiorchiida</taxon>
        <taxon>Echinostomata</taxon>
        <taxon>Echinostomatoidea</taxon>
        <taxon>Echinostomatidae</taxon>
        <taxon>Echinostoma</taxon>
    </lineage>
</organism>
<feature type="region of interest" description="Disordered" evidence="5">
    <location>
        <begin position="1"/>
        <end position="39"/>
    </location>
</feature>
<reference evidence="10" key="1">
    <citation type="submission" date="2016-06" db="UniProtKB">
        <authorList>
            <consortium name="WormBaseParasite"/>
        </authorList>
    </citation>
    <scope>IDENTIFICATION</scope>
</reference>
<dbReference type="Proteomes" id="UP000272942">
    <property type="component" value="Unassembled WGS sequence"/>
</dbReference>
<keyword evidence="4" id="KW-0539">Nucleus</keyword>
<dbReference type="Gene3D" id="1.10.10.60">
    <property type="entry name" value="Homeodomain-like"/>
    <property type="match status" value="1"/>
</dbReference>
<dbReference type="PANTHER" id="PTHR13468:SF1">
    <property type="entry name" value="PROTEIN DEK"/>
    <property type="match status" value="1"/>
</dbReference>
<accession>A0A183ADP1</accession>
<dbReference type="GO" id="GO:0005634">
    <property type="term" value="C:nucleus"/>
    <property type="evidence" value="ECO:0007669"/>
    <property type="project" value="UniProtKB-SubCell"/>
</dbReference>
<keyword evidence="2" id="KW-0156">Chromatin regulator</keyword>
<dbReference type="GO" id="GO:0042393">
    <property type="term" value="F:histone binding"/>
    <property type="evidence" value="ECO:0007669"/>
    <property type="project" value="TreeGrafter"/>
</dbReference>
<evidence type="ECO:0000313" key="10">
    <source>
        <dbReference type="WBParaSite" id="ECPE_0000508801-mRNA-1"/>
    </source>
</evidence>
<reference evidence="8 9" key="2">
    <citation type="submission" date="2018-11" db="EMBL/GenBank/DDBJ databases">
        <authorList>
            <consortium name="Pathogen Informatics"/>
        </authorList>
    </citation>
    <scope>NUCLEOTIDE SEQUENCE [LARGE SCALE GENOMIC DNA]</scope>
    <source>
        <strain evidence="8 9">Egypt</strain>
    </source>
</reference>
<dbReference type="SMART" id="SM00513">
    <property type="entry name" value="SAP"/>
    <property type="match status" value="1"/>
</dbReference>
<proteinExistence type="predicted"/>
<dbReference type="SUPFAM" id="SSF109715">
    <property type="entry name" value="DEK C-terminal domain"/>
    <property type="match status" value="1"/>
</dbReference>
<evidence type="ECO:0000256" key="5">
    <source>
        <dbReference type="SAM" id="MobiDB-lite"/>
    </source>
</evidence>
<dbReference type="GO" id="GO:0006325">
    <property type="term" value="P:chromatin organization"/>
    <property type="evidence" value="ECO:0007669"/>
    <property type="project" value="UniProtKB-KW"/>
</dbReference>
<sequence length="805" mass="89776">MDSGSDDDSNAEPEARPSNGHETIHSEKRERKKVQRLSETWSQAHVEQVEQKAKVAKELNSVFETGTGTPLGDIPIIEAAFRKNKPINLKGLHTIIYGRPGAATEIRSNLRKFRGFGFTEGSEVYKKKVTQIQNRSTSELREALRILNLEVSGTRDQLTDRLLEFLLHPKAQMVKYKGKLPSKPGRGRPKGDSDGHGKRKSRGSKTGSGRTTSSEVSGDGTSRSGVDIEDENDSISDDGASSPSMRKTDADEDEDEESPKKPAKKRGRPPGKSTRPAPTPKPKRKRASAAALDSESEDEKADKSVTKTGSSASGEAESDEDMPLSALTTSKSNTAPSDAELKRSIIELLKTVNLEETSLKLVREQIFSRYPGVDLTNKKEFINTTVKEEKSQDDAVTKPERTRQSRHPICYRTLVYVTSIVSLLILSSLIYRALNLFVFPSPKLDVNQLEVKKCPACAGQSVCPAFFRGDVRLSGIYRNRLNHHIVNQPPTGLEGTMGLYELEKPIRLRRLGSPADPSLVDEAVCRRGLQQGYEDASPLARDRLQCIPHLAIWRWRPTNSESKSNNQNAPRDSVDLPLERRMVVAPVFHSNGTLSQDLSEERVWSDTVMPTAFAPATRCSSDRMFSLLQARFRERTSFGAETRWPRFDELMFLFNLAINPQSVISQAFPRKENWPFPTHLGACGRWVVEEHHGVPLNRFCGSPLWLRLRIIRNLLSLPERLERPPIAGYDHVASSRYAHPATDLTVGYSIYLTSFLLGTTYLIDPTTYEVTVGDLRQAIVVDTQTVSVAYSSATPSNYFFIVCLL</sequence>